<evidence type="ECO:0000259" key="1">
    <source>
        <dbReference type="SMART" id="SM01321"/>
    </source>
</evidence>
<keyword evidence="3" id="KW-1185">Reference proteome</keyword>
<dbReference type="InterPro" id="IPR036515">
    <property type="entry name" value="Transposase_17_sf"/>
</dbReference>
<dbReference type="GO" id="GO:0006313">
    <property type="term" value="P:DNA transposition"/>
    <property type="evidence" value="ECO:0007669"/>
    <property type="project" value="InterPro"/>
</dbReference>
<dbReference type="EMBL" id="CAAHFG010000001">
    <property type="protein sequence ID" value="VGO12570.1"/>
    <property type="molecule type" value="Genomic_DNA"/>
</dbReference>
<evidence type="ECO:0000313" key="3">
    <source>
        <dbReference type="Proteomes" id="UP000366872"/>
    </source>
</evidence>
<dbReference type="GO" id="GO:0003677">
    <property type="term" value="F:DNA binding"/>
    <property type="evidence" value="ECO:0007669"/>
    <property type="project" value="InterPro"/>
</dbReference>
<accession>A0A6C2TY20</accession>
<dbReference type="Proteomes" id="UP000366872">
    <property type="component" value="Unassembled WGS sequence"/>
</dbReference>
<dbReference type="SUPFAM" id="SSF143422">
    <property type="entry name" value="Transposase IS200-like"/>
    <property type="match status" value="1"/>
</dbReference>
<dbReference type="SMART" id="SM01321">
    <property type="entry name" value="Y1_Tnp"/>
    <property type="match status" value="1"/>
</dbReference>
<dbReference type="InterPro" id="IPR002686">
    <property type="entry name" value="Transposase_17"/>
</dbReference>
<evidence type="ECO:0000313" key="2">
    <source>
        <dbReference type="EMBL" id="VGO12570.1"/>
    </source>
</evidence>
<protein>
    <recommendedName>
        <fullName evidence="1">Transposase IS200-like domain-containing protein</fullName>
    </recommendedName>
</protein>
<dbReference type="GO" id="GO:0004803">
    <property type="term" value="F:transposase activity"/>
    <property type="evidence" value="ECO:0007669"/>
    <property type="project" value="InterPro"/>
</dbReference>
<dbReference type="PANTHER" id="PTHR34322">
    <property type="entry name" value="TRANSPOSASE, Y1_TNP DOMAIN-CONTAINING"/>
    <property type="match status" value="1"/>
</dbReference>
<organism evidence="2 3">
    <name type="scientific">Pontiella desulfatans</name>
    <dbReference type="NCBI Taxonomy" id="2750659"/>
    <lineage>
        <taxon>Bacteria</taxon>
        <taxon>Pseudomonadati</taxon>
        <taxon>Kiritimatiellota</taxon>
        <taxon>Kiritimatiellia</taxon>
        <taxon>Kiritimatiellales</taxon>
        <taxon>Pontiellaceae</taxon>
        <taxon>Pontiella</taxon>
    </lineage>
</organism>
<sequence>MPRAVRHEYEGAVYHVMCRGNNGQSIFESVHQDGYSNAPPVAVEEGSGQRLFLSTLQEVCEQAGWIVHAYVLMSNHYHLLLETPVLSKVFGHIGHIMPKTNGLRQNRRSPPFWVSFGGVVHRRRLGENGRKSLVGGELATVVNSLRNLFIAFLLRSVFIKFLTEPFICA</sequence>
<dbReference type="AlphaFoldDB" id="A0A6C2TY20"/>
<dbReference type="Gene3D" id="3.30.70.1290">
    <property type="entry name" value="Transposase IS200-like"/>
    <property type="match status" value="1"/>
</dbReference>
<dbReference type="PANTHER" id="PTHR34322:SF2">
    <property type="entry name" value="TRANSPOSASE IS200-LIKE DOMAIN-CONTAINING PROTEIN"/>
    <property type="match status" value="1"/>
</dbReference>
<name>A0A6C2TY20_PONDE</name>
<reference evidence="2 3" key="1">
    <citation type="submission" date="2019-04" db="EMBL/GenBank/DDBJ databases">
        <authorList>
            <person name="Van Vliet M D."/>
        </authorList>
    </citation>
    <scope>NUCLEOTIDE SEQUENCE [LARGE SCALE GENOMIC DNA]</scope>
    <source>
        <strain evidence="2 3">F1</strain>
    </source>
</reference>
<feature type="domain" description="Transposase IS200-like" evidence="1">
    <location>
        <begin position="9"/>
        <end position="147"/>
    </location>
</feature>
<gene>
    <name evidence="2" type="ORF">PDESU_01123</name>
</gene>
<proteinExistence type="predicted"/>